<feature type="non-terminal residue" evidence="1">
    <location>
        <position position="105"/>
    </location>
</feature>
<name>A0A091NIC7_9PASS</name>
<dbReference type="Proteomes" id="UP000053537">
    <property type="component" value="Unassembled WGS sequence"/>
</dbReference>
<dbReference type="PANTHER" id="PTHR33395">
    <property type="entry name" value="TRANSCRIPTASE, PUTATIVE-RELATED-RELATED"/>
    <property type="match status" value="1"/>
</dbReference>
<feature type="non-terminal residue" evidence="1">
    <location>
        <position position="1"/>
    </location>
</feature>
<gene>
    <name evidence="1" type="ORF">N310_12516</name>
</gene>
<reference evidence="1 2" key="1">
    <citation type="submission" date="2014-04" db="EMBL/GenBank/DDBJ databases">
        <title>Genome evolution of avian class.</title>
        <authorList>
            <person name="Zhang G."/>
            <person name="Li C."/>
        </authorList>
    </citation>
    <scope>NUCLEOTIDE SEQUENCE [LARGE SCALE GENOMIC DNA]</scope>
    <source>
        <strain evidence="1">BGI_N310</strain>
    </source>
</reference>
<evidence type="ECO:0000313" key="1">
    <source>
        <dbReference type="EMBL" id="KFP88797.1"/>
    </source>
</evidence>
<keyword evidence="2" id="KW-1185">Reference proteome</keyword>
<evidence type="ECO:0000313" key="2">
    <source>
        <dbReference type="Proteomes" id="UP000053537"/>
    </source>
</evidence>
<dbReference type="GO" id="GO:0007508">
    <property type="term" value="P:larval heart development"/>
    <property type="evidence" value="ECO:0007669"/>
    <property type="project" value="TreeGrafter"/>
</dbReference>
<sequence length="105" mass="12420">DQVHDHLRNLNVHKSMGPDELYPRVLSELADIFSKPYSMIFEKSWQSGEVPENWKKGNIVPIIKKSRKKVPWDYQHISLHFVPGKIMEEILLEAMLRHMEDKEVI</sequence>
<dbReference type="AlphaFoldDB" id="A0A091NIC7"/>
<evidence type="ECO:0008006" key="3">
    <source>
        <dbReference type="Google" id="ProtNLM"/>
    </source>
</evidence>
<organism evidence="1 2">
    <name type="scientific">Acanthisitta chloris</name>
    <name type="common">rifleman</name>
    <dbReference type="NCBI Taxonomy" id="57068"/>
    <lineage>
        <taxon>Eukaryota</taxon>
        <taxon>Metazoa</taxon>
        <taxon>Chordata</taxon>
        <taxon>Craniata</taxon>
        <taxon>Vertebrata</taxon>
        <taxon>Euteleostomi</taxon>
        <taxon>Archelosauria</taxon>
        <taxon>Archosauria</taxon>
        <taxon>Dinosauria</taxon>
        <taxon>Saurischia</taxon>
        <taxon>Theropoda</taxon>
        <taxon>Coelurosauria</taxon>
        <taxon>Aves</taxon>
        <taxon>Neognathae</taxon>
        <taxon>Neoaves</taxon>
        <taxon>Telluraves</taxon>
        <taxon>Australaves</taxon>
        <taxon>Passeriformes</taxon>
        <taxon>Acanthisittidae</taxon>
        <taxon>Acanthisitta</taxon>
    </lineage>
</organism>
<proteinExistence type="predicted"/>
<dbReference type="GO" id="GO:0061343">
    <property type="term" value="P:cell adhesion involved in heart morphogenesis"/>
    <property type="evidence" value="ECO:0007669"/>
    <property type="project" value="TreeGrafter"/>
</dbReference>
<dbReference type="GO" id="GO:0031012">
    <property type="term" value="C:extracellular matrix"/>
    <property type="evidence" value="ECO:0007669"/>
    <property type="project" value="TreeGrafter"/>
</dbReference>
<protein>
    <recommendedName>
        <fullName evidence="3">RNA-directed DNA polymerase from mobile element jockey</fullName>
    </recommendedName>
</protein>
<dbReference type="PANTHER" id="PTHR33395:SF22">
    <property type="entry name" value="REVERSE TRANSCRIPTASE DOMAIN-CONTAINING PROTEIN"/>
    <property type="match status" value="1"/>
</dbReference>
<accession>A0A091NIC7</accession>
<dbReference type="EMBL" id="KK847529">
    <property type="protein sequence ID" value="KFP88797.1"/>
    <property type="molecule type" value="Genomic_DNA"/>
</dbReference>